<evidence type="ECO:0000313" key="2">
    <source>
        <dbReference type="EMBL" id="CAF4918425.1"/>
    </source>
</evidence>
<reference evidence="3" key="1">
    <citation type="submission" date="2021-02" db="EMBL/GenBank/DDBJ databases">
        <authorList>
            <person name="Nowell W R."/>
        </authorList>
    </citation>
    <scope>NUCLEOTIDE SEQUENCE</scope>
</reference>
<dbReference type="AlphaFoldDB" id="A0A8S3CY92"/>
<dbReference type="InterPro" id="IPR032514">
    <property type="entry name" value="GtaA_central"/>
</dbReference>
<protein>
    <recommendedName>
        <fullName evidence="1">Glutaminase A central domain-containing protein</fullName>
    </recommendedName>
</protein>
<dbReference type="PANTHER" id="PTHR31987:SF1">
    <property type="entry name" value="GLUTAMINASE A"/>
    <property type="match status" value="1"/>
</dbReference>
<dbReference type="InterPro" id="IPR052743">
    <property type="entry name" value="Glutaminase_GtaA"/>
</dbReference>
<dbReference type="EMBL" id="CAJOBI010178952">
    <property type="protein sequence ID" value="CAF4918425.1"/>
    <property type="molecule type" value="Genomic_DNA"/>
</dbReference>
<evidence type="ECO:0000259" key="1">
    <source>
        <dbReference type="Pfam" id="PF16335"/>
    </source>
</evidence>
<sequence length="79" mass="8825">MNRFGLPLDSRGALAKLDSSMWIAAMTRGNTEQRQQIINNLYTFAHSTPTRIPLSDLYDTTTNEAVYFTARPVLGGLYA</sequence>
<accession>A0A8S3CY92</accession>
<dbReference type="Pfam" id="PF16335">
    <property type="entry name" value="GtaA_6_Hairpin"/>
    <property type="match status" value="1"/>
</dbReference>
<dbReference type="Proteomes" id="UP000681720">
    <property type="component" value="Unassembled WGS sequence"/>
</dbReference>
<proteinExistence type="predicted"/>
<name>A0A8S3CY92_9BILA</name>
<dbReference type="Proteomes" id="UP000676336">
    <property type="component" value="Unassembled WGS sequence"/>
</dbReference>
<gene>
    <name evidence="3" type="ORF">GIL414_LOCUS54990</name>
    <name evidence="2" type="ORF">SMN809_LOCUS52575</name>
</gene>
<evidence type="ECO:0000313" key="4">
    <source>
        <dbReference type="Proteomes" id="UP000681720"/>
    </source>
</evidence>
<feature type="domain" description="Glutaminase A central" evidence="1">
    <location>
        <begin position="1"/>
        <end position="79"/>
    </location>
</feature>
<comment type="caution">
    <text evidence="3">The sequence shown here is derived from an EMBL/GenBank/DDBJ whole genome shotgun (WGS) entry which is preliminary data.</text>
</comment>
<dbReference type="EMBL" id="CAJOBJ010194060">
    <property type="protein sequence ID" value="CAF4963317.1"/>
    <property type="molecule type" value="Genomic_DNA"/>
</dbReference>
<feature type="non-terminal residue" evidence="3">
    <location>
        <position position="79"/>
    </location>
</feature>
<dbReference type="PANTHER" id="PTHR31987">
    <property type="entry name" value="GLUTAMINASE A-RELATED"/>
    <property type="match status" value="1"/>
</dbReference>
<evidence type="ECO:0000313" key="3">
    <source>
        <dbReference type="EMBL" id="CAF4963317.1"/>
    </source>
</evidence>
<organism evidence="3 4">
    <name type="scientific">Rotaria magnacalcarata</name>
    <dbReference type="NCBI Taxonomy" id="392030"/>
    <lineage>
        <taxon>Eukaryota</taxon>
        <taxon>Metazoa</taxon>
        <taxon>Spiralia</taxon>
        <taxon>Gnathifera</taxon>
        <taxon>Rotifera</taxon>
        <taxon>Eurotatoria</taxon>
        <taxon>Bdelloidea</taxon>
        <taxon>Philodinida</taxon>
        <taxon>Philodinidae</taxon>
        <taxon>Rotaria</taxon>
    </lineage>
</organism>